<evidence type="ECO:0000313" key="3">
    <source>
        <dbReference type="Proteomes" id="UP001470230"/>
    </source>
</evidence>
<name>A0ABR2L753_9EUKA</name>
<evidence type="ECO:0000313" key="2">
    <source>
        <dbReference type="EMBL" id="KAK8898592.1"/>
    </source>
</evidence>
<feature type="compositionally biased region" description="Polar residues" evidence="1">
    <location>
        <begin position="99"/>
        <end position="121"/>
    </location>
</feature>
<organism evidence="2 3">
    <name type="scientific">Tritrichomonas musculus</name>
    <dbReference type="NCBI Taxonomy" id="1915356"/>
    <lineage>
        <taxon>Eukaryota</taxon>
        <taxon>Metamonada</taxon>
        <taxon>Parabasalia</taxon>
        <taxon>Tritrichomonadida</taxon>
        <taxon>Tritrichomonadidae</taxon>
        <taxon>Tritrichomonas</taxon>
    </lineage>
</organism>
<comment type="caution">
    <text evidence="2">The sequence shown here is derived from an EMBL/GenBank/DDBJ whole genome shotgun (WGS) entry which is preliminary data.</text>
</comment>
<feature type="compositionally biased region" description="Basic residues" evidence="1">
    <location>
        <begin position="136"/>
        <end position="146"/>
    </location>
</feature>
<keyword evidence="3" id="KW-1185">Reference proteome</keyword>
<gene>
    <name evidence="2" type="ORF">M9Y10_000884</name>
</gene>
<feature type="compositionally biased region" description="Polar residues" evidence="1">
    <location>
        <begin position="249"/>
        <end position="275"/>
    </location>
</feature>
<sequence length="275" mass="31740">MLRDSQTLTTYLEIVDQKRRYQRHMRLIQEATPSIDTSPIPMNPSIAEKQQQNAINRVFKFQLEEDKLRFVNELHELNKKKKKSFNPKGGSSRRKKDNNLQSLKSPTSQIESTSANPQNADISFEPSALIGISSSRKPRKPQRKYPKLLEPMTPKKTRKIPMAIQTSNLSDQMDNYPSSSAIPDESNQFSDDRNDNYRKSKQQSNRHQSSNVDIPMVYSGYLNEGEFSISVDEKRAFCYEEKLDKVDNENLTENNDLCQSEDQNSNSTKENPQDQ</sequence>
<reference evidence="2 3" key="1">
    <citation type="submission" date="2024-04" db="EMBL/GenBank/DDBJ databases">
        <title>Tritrichomonas musculus Genome.</title>
        <authorList>
            <person name="Alves-Ferreira E."/>
            <person name="Grigg M."/>
            <person name="Lorenzi H."/>
            <person name="Galac M."/>
        </authorList>
    </citation>
    <scope>NUCLEOTIDE SEQUENCE [LARGE SCALE GENOMIC DNA]</scope>
    <source>
        <strain evidence="2 3">EAF2021</strain>
    </source>
</reference>
<evidence type="ECO:0000256" key="1">
    <source>
        <dbReference type="SAM" id="MobiDB-lite"/>
    </source>
</evidence>
<accession>A0ABR2L753</accession>
<feature type="region of interest" description="Disordered" evidence="1">
    <location>
        <begin position="79"/>
        <end position="212"/>
    </location>
</feature>
<dbReference type="Proteomes" id="UP001470230">
    <property type="component" value="Unassembled WGS sequence"/>
</dbReference>
<protein>
    <submittedName>
        <fullName evidence="2">Uncharacterized protein</fullName>
    </submittedName>
</protein>
<feature type="compositionally biased region" description="Polar residues" evidence="1">
    <location>
        <begin position="164"/>
        <end position="189"/>
    </location>
</feature>
<proteinExistence type="predicted"/>
<feature type="compositionally biased region" description="Basic residues" evidence="1">
    <location>
        <begin position="79"/>
        <end position="96"/>
    </location>
</feature>
<feature type="compositionally biased region" description="Polar residues" evidence="1">
    <location>
        <begin position="202"/>
        <end position="212"/>
    </location>
</feature>
<feature type="region of interest" description="Disordered" evidence="1">
    <location>
        <begin position="244"/>
        <end position="275"/>
    </location>
</feature>
<dbReference type="EMBL" id="JAPFFF010000001">
    <property type="protein sequence ID" value="KAK8898592.1"/>
    <property type="molecule type" value="Genomic_DNA"/>
</dbReference>